<dbReference type="RefSeq" id="WP_256706572.1">
    <property type="nucleotide sequence ID" value="NZ_CP101914.1"/>
</dbReference>
<dbReference type="GO" id="GO:0003677">
    <property type="term" value="F:DNA binding"/>
    <property type="evidence" value="ECO:0007669"/>
    <property type="project" value="UniProtKB-KW"/>
</dbReference>
<accession>A0ABY5JLY0</accession>
<name>A0ABY5JLY0_9BACI</name>
<gene>
    <name evidence="1" type="ORF">NP439_13835</name>
</gene>
<protein>
    <submittedName>
        <fullName evidence="1">MmcQ/YjbR family DNA-binding protein</fullName>
    </submittedName>
</protein>
<organism evidence="1 2">
    <name type="scientific">Oceanobacillus jeddahense</name>
    <dbReference type="NCBI Taxonomy" id="1462527"/>
    <lineage>
        <taxon>Bacteria</taxon>
        <taxon>Bacillati</taxon>
        <taxon>Bacillota</taxon>
        <taxon>Bacilli</taxon>
        <taxon>Bacillales</taxon>
        <taxon>Bacillaceae</taxon>
        <taxon>Oceanobacillus</taxon>
    </lineage>
</organism>
<dbReference type="Pfam" id="PF04237">
    <property type="entry name" value="YjbR"/>
    <property type="match status" value="1"/>
</dbReference>
<dbReference type="InterPro" id="IPR058532">
    <property type="entry name" value="YjbR/MT2646/Rv2570-like"/>
</dbReference>
<evidence type="ECO:0000313" key="1">
    <source>
        <dbReference type="EMBL" id="UUI01141.1"/>
    </source>
</evidence>
<dbReference type="EMBL" id="CP101914">
    <property type="protein sequence ID" value="UUI01141.1"/>
    <property type="molecule type" value="Genomic_DNA"/>
</dbReference>
<sequence>MLKWYEAHCFNKSIVEVILVSREAVLHYAKRKYDTEPDYPWAKFSNYAVLRHKKNGKWFGLLMDVDKEKLNIEGEGAVDVLNVKCDPELASILRKENGILPAYHMNKEHWISILLDGSMSEGEIFQLLDTSYHLTK</sequence>
<reference evidence="1" key="1">
    <citation type="submission" date="2022-07" db="EMBL/GenBank/DDBJ databases">
        <title>FELIX.</title>
        <authorList>
            <person name="Wan K.H."/>
            <person name="Park S."/>
            <person name="Lawrence Q."/>
            <person name="Eichenberger J.P."/>
            <person name="Booth B.W."/>
            <person name="Piaggio A.J."/>
            <person name="Chandler J.C."/>
            <person name="Franklin A.B."/>
            <person name="Celniker S.E."/>
        </authorList>
    </citation>
    <scope>NUCLEOTIDE SEQUENCE</scope>
    <source>
        <strain evidence="1">QA-1986 374</strain>
    </source>
</reference>
<dbReference type="PANTHER" id="PTHR35145:SF1">
    <property type="entry name" value="CYTOPLASMIC PROTEIN"/>
    <property type="match status" value="1"/>
</dbReference>
<dbReference type="Proteomes" id="UP001059773">
    <property type="component" value="Chromosome"/>
</dbReference>
<proteinExistence type="predicted"/>
<keyword evidence="1" id="KW-0238">DNA-binding</keyword>
<dbReference type="SUPFAM" id="SSF142906">
    <property type="entry name" value="YjbR-like"/>
    <property type="match status" value="1"/>
</dbReference>
<dbReference type="Gene3D" id="3.90.1150.30">
    <property type="match status" value="1"/>
</dbReference>
<dbReference type="InterPro" id="IPR038056">
    <property type="entry name" value="YjbR-like_sf"/>
</dbReference>
<evidence type="ECO:0000313" key="2">
    <source>
        <dbReference type="Proteomes" id="UP001059773"/>
    </source>
</evidence>
<dbReference type="InterPro" id="IPR007351">
    <property type="entry name" value="YjbR"/>
</dbReference>
<keyword evidence="2" id="KW-1185">Reference proteome</keyword>
<dbReference type="PANTHER" id="PTHR35145">
    <property type="entry name" value="CYTOPLASMIC PROTEIN-RELATED"/>
    <property type="match status" value="1"/>
</dbReference>